<keyword evidence="2" id="KW-1185">Reference proteome</keyword>
<evidence type="ECO:0000313" key="2">
    <source>
        <dbReference type="Proteomes" id="UP000618795"/>
    </source>
</evidence>
<comment type="caution">
    <text evidence="1">The sequence shown here is derived from an EMBL/GenBank/DDBJ whole genome shotgun (WGS) entry which is preliminary data.</text>
</comment>
<protein>
    <submittedName>
        <fullName evidence="1">Uncharacterized protein</fullName>
    </submittedName>
</protein>
<evidence type="ECO:0000313" key="1">
    <source>
        <dbReference type="EMBL" id="GGV30528.1"/>
    </source>
</evidence>
<accession>A0A918MGH7</accession>
<gene>
    <name evidence="1" type="ORF">GCM10010260_83810</name>
</gene>
<dbReference type="Proteomes" id="UP000618795">
    <property type="component" value="Unassembled WGS sequence"/>
</dbReference>
<organism evidence="1 2">
    <name type="scientific">Streptomyces filipinensis</name>
    <dbReference type="NCBI Taxonomy" id="66887"/>
    <lineage>
        <taxon>Bacteria</taxon>
        <taxon>Bacillati</taxon>
        <taxon>Actinomycetota</taxon>
        <taxon>Actinomycetes</taxon>
        <taxon>Kitasatosporales</taxon>
        <taxon>Streptomycetaceae</taxon>
        <taxon>Streptomyces</taxon>
    </lineage>
</organism>
<reference evidence="1" key="2">
    <citation type="submission" date="2020-09" db="EMBL/GenBank/DDBJ databases">
        <authorList>
            <person name="Sun Q."/>
            <person name="Ohkuma M."/>
        </authorList>
    </citation>
    <scope>NUCLEOTIDE SEQUENCE</scope>
    <source>
        <strain evidence="1">JCM 4369</strain>
    </source>
</reference>
<dbReference type="AlphaFoldDB" id="A0A918MGH7"/>
<dbReference type="EMBL" id="BMTD01000043">
    <property type="protein sequence ID" value="GGV30528.1"/>
    <property type="molecule type" value="Genomic_DNA"/>
</dbReference>
<proteinExistence type="predicted"/>
<reference evidence="1" key="1">
    <citation type="journal article" date="2014" name="Int. J. Syst. Evol. Microbiol.">
        <title>Complete genome sequence of Corynebacterium casei LMG S-19264T (=DSM 44701T), isolated from a smear-ripened cheese.</title>
        <authorList>
            <consortium name="US DOE Joint Genome Institute (JGI-PGF)"/>
            <person name="Walter F."/>
            <person name="Albersmeier A."/>
            <person name="Kalinowski J."/>
            <person name="Ruckert C."/>
        </authorList>
    </citation>
    <scope>NUCLEOTIDE SEQUENCE</scope>
    <source>
        <strain evidence="1">JCM 4369</strain>
    </source>
</reference>
<name>A0A918MGH7_9ACTN</name>
<sequence>MPNAGLDAAANSLRAWLNRQHFSDLTSIETTRFFTDSITQWAQSLGYNAREEVHLPTESEETRSRRLDLQLRHRSKTGRLISIEIDRTSKALSLDKLTQAAELGDLALWVRWSRDPISVPIPPGIRVIRAHVLRRKSRTGGPIRMSLQADSCG</sequence>
<dbReference type="RefSeq" id="WP_191878689.1">
    <property type="nucleotide sequence ID" value="NZ_BMTD01000043.1"/>
</dbReference>